<dbReference type="EMBL" id="OV696690">
    <property type="protein sequence ID" value="CAH1264846.1"/>
    <property type="molecule type" value="Genomic_DNA"/>
</dbReference>
<dbReference type="Gene3D" id="2.60.20.10">
    <property type="entry name" value="Crystallins"/>
    <property type="match status" value="2"/>
</dbReference>
<dbReference type="PROSITE" id="PS50915">
    <property type="entry name" value="CRYSTALLIN_BETA_GAMMA"/>
    <property type="match status" value="1"/>
</dbReference>
<dbReference type="AlphaFoldDB" id="A0A8J9ZWF3"/>
<evidence type="ECO:0000256" key="2">
    <source>
        <dbReference type="ARBA" id="ARBA00022737"/>
    </source>
</evidence>
<dbReference type="PANTHER" id="PTHR11818">
    <property type="entry name" value="BETA/GAMMA CRYSTALLIN"/>
    <property type="match status" value="1"/>
</dbReference>
<dbReference type="Pfam" id="PF00030">
    <property type="entry name" value="Crystall"/>
    <property type="match status" value="2"/>
</dbReference>
<sequence>MASITIYSEERLRGTKKTYSGKVEDVPSGENTCHSIKVDSGEFLVYSNNNYEGTSIRLPRGIYPDPGHIRNLHCGCNTNWNDQVRSLRPINQDGITLFDKDDFCGSEQVVTSNNPNIEMDNCCSIMVRGGWWKVFPYGDYNGEYEFCGRELVLGPGNYRMPIYAPTNGTISVGSVQKLECPY</sequence>
<feature type="domain" description="Beta/gamma crystallin 'Greek key'" evidence="3">
    <location>
        <begin position="41"/>
        <end position="91"/>
    </location>
</feature>
<organism evidence="4 5">
    <name type="scientific">Branchiostoma lanceolatum</name>
    <name type="common">Common lancelet</name>
    <name type="synonym">Amphioxus lanceolatum</name>
    <dbReference type="NCBI Taxonomy" id="7740"/>
    <lineage>
        <taxon>Eukaryota</taxon>
        <taxon>Metazoa</taxon>
        <taxon>Chordata</taxon>
        <taxon>Cephalochordata</taxon>
        <taxon>Leptocardii</taxon>
        <taxon>Amphioxiformes</taxon>
        <taxon>Branchiostomatidae</taxon>
        <taxon>Branchiostoma</taxon>
    </lineage>
</organism>
<accession>A0A8J9ZWF3</accession>
<protein>
    <submittedName>
        <fullName evidence="4">CRYGA protein</fullName>
    </submittedName>
</protein>
<keyword evidence="5" id="KW-1185">Reference proteome</keyword>
<evidence type="ECO:0000259" key="3">
    <source>
        <dbReference type="PROSITE" id="PS50915"/>
    </source>
</evidence>
<evidence type="ECO:0000256" key="1">
    <source>
        <dbReference type="ARBA" id="ARBA00009646"/>
    </source>
</evidence>
<dbReference type="InterPro" id="IPR001064">
    <property type="entry name" value="Beta/gamma_crystallin"/>
</dbReference>
<proteinExistence type="inferred from homology"/>
<evidence type="ECO:0000313" key="4">
    <source>
        <dbReference type="EMBL" id="CAH1264846.1"/>
    </source>
</evidence>
<dbReference type="InterPro" id="IPR011024">
    <property type="entry name" value="G_crystallin-like"/>
</dbReference>
<comment type="similarity">
    <text evidence="1">Belongs to the beta/gamma-crystallin family.</text>
</comment>
<name>A0A8J9ZWF3_BRALA</name>
<dbReference type="Proteomes" id="UP000838412">
    <property type="component" value="Chromosome 5"/>
</dbReference>
<dbReference type="InterPro" id="IPR050252">
    <property type="entry name" value="Beta/Gamma-Crystallin"/>
</dbReference>
<gene>
    <name evidence="4" type="primary">CRYGA</name>
    <name evidence="4" type="ORF">BLAG_LOCUS19048</name>
</gene>
<reference evidence="4" key="1">
    <citation type="submission" date="2022-01" db="EMBL/GenBank/DDBJ databases">
        <authorList>
            <person name="Braso-Vives M."/>
        </authorList>
    </citation>
    <scope>NUCLEOTIDE SEQUENCE</scope>
</reference>
<keyword evidence="2" id="KW-0677">Repeat</keyword>
<dbReference type="SMART" id="SM00247">
    <property type="entry name" value="XTALbg"/>
    <property type="match status" value="2"/>
</dbReference>
<dbReference type="PANTHER" id="PTHR11818:SF42">
    <property type="entry name" value="VOLTAGE-GATED HYDROGEN CHANNEL 1"/>
    <property type="match status" value="1"/>
</dbReference>
<dbReference type="OrthoDB" id="8407241at2759"/>
<dbReference type="SUPFAM" id="SSF49695">
    <property type="entry name" value="gamma-Crystallin-like"/>
    <property type="match status" value="1"/>
</dbReference>
<evidence type="ECO:0000313" key="5">
    <source>
        <dbReference type="Proteomes" id="UP000838412"/>
    </source>
</evidence>